<dbReference type="SUPFAM" id="SSF142433">
    <property type="entry name" value="CinA-like"/>
    <property type="match status" value="1"/>
</dbReference>
<dbReference type="RefSeq" id="WP_124705079.1">
    <property type="nucleotide sequence ID" value="NZ_BGOW01000017.1"/>
</dbReference>
<comment type="caution">
    <text evidence="2">The sequence shown here is derived from an EMBL/GenBank/DDBJ whole genome shotgun (WGS) entry which is preliminary data.</text>
</comment>
<evidence type="ECO:0000259" key="1">
    <source>
        <dbReference type="Pfam" id="PF02464"/>
    </source>
</evidence>
<evidence type="ECO:0000313" key="2">
    <source>
        <dbReference type="EMBL" id="GBL46297.1"/>
    </source>
</evidence>
<protein>
    <submittedName>
        <fullName evidence="2">C-terminal domain of CinA type S</fullName>
    </submittedName>
</protein>
<dbReference type="Proteomes" id="UP000286806">
    <property type="component" value="Unassembled WGS sequence"/>
</dbReference>
<accession>A0A401JF80</accession>
<dbReference type="NCBIfam" id="TIGR00199">
    <property type="entry name" value="PncC_domain"/>
    <property type="match status" value="1"/>
</dbReference>
<proteinExistence type="predicted"/>
<dbReference type="AlphaFoldDB" id="A0A401JF80"/>
<sequence length="164" mass="17206">MRPTDAELYQLAEQTGQALSRRGIMLASAESCTGGWVGMLVTAVPGSSAWYERGFITYTNTAKHDMLGVQTATLETFGAVSEPTVLEMAQGALTHSRAHIAVAISGIAGPGGGTPKKPVGTVCIAWAMQDGTRLTTTCRLSGDREEIRARAVAAALRGVIELLD</sequence>
<evidence type="ECO:0000313" key="3">
    <source>
        <dbReference type="Proteomes" id="UP000286806"/>
    </source>
</evidence>
<dbReference type="Pfam" id="PF02464">
    <property type="entry name" value="CinA"/>
    <property type="match status" value="1"/>
</dbReference>
<dbReference type="InterPro" id="IPR036653">
    <property type="entry name" value="CinA-like_C"/>
</dbReference>
<dbReference type="InterPro" id="IPR008136">
    <property type="entry name" value="CinA_C"/>
</dbReference>
<dbReference type="OrthoDB" id="9801454at2"/>
<dbReference type="EMBL" id="BGOW01000017">
    <property type="protein sequence ID" value="GBL46297.1"/>
    <property type="molecule type" value="Genomic_DNA"/>
</dbReference>
<dbReference type="Gene3D" id="3.90.950.20">
    <property type="entry name" value="CinA-like"/>
    <property type="match status" value="1"/>
</dbReference>
<name>A0A401JF80_9PROT</name>
<keyword evidence="3" id="KW-1185">Reference proteome</keyword>
<gene>
    <name evidence="2" type="ORF">SFMTTN_2110</name>
</gene>
<organism evidence="2 3">
    <name type="scientific">Sulfuriferula multivorans</name>
    <dbReference type="NCBI Taxonomy" id="1559896"/>
    <lineage>
        <taxon>Bacteria</taxon>
        <taxon>Pseudomonadati</taxon>
        <taxon>Pseudomonadota</taxon>
        <taxon>Betaproteobacteria</taxon>
        <taxon>Nitrosomonadales</taxon>
        <taxon>Sulfuricellaceae</taxon>
        <taxon>Sulfuriferula</taxon>
    </lineage>
</organism>
<feature type="domain" description="CinA C-terminal" evidence="1">
    <location>
        <begin position="10"/>
        <end position="162"/>
    </location>
</feature>
<reference evidence="2 3" key="1">
    <citation type="journal article" date="2019" name="Front. Microbiol.">
        <title>Genomes of Neutrophilic Sulfur-Oxidizing Chemolithoautotrophs Representing 9 Proteobacterial Species From 8 Genera.</title>
        <authorList>
            <person name="Watanabe T."/>
            <person name="Kojima H."/>
            <person name="Umezawa K."/>
            <person name="Hori C."/>
            <person name="Takasuka T.E."/>
            <person name="Kato Y."/>
            <person name="Fukui M."/>
        </authorList>
    </citation>
    <scope>NUCLEOTIDE SEQUENCE [LARGE SCALE GENOMIC DNA]</scope>
    <source>
        <strain evidence="2 3">TTN</strain>
    </source>
</reference>